<dbReference type="EMBL" id="FOYI01000004">
    <property type="protein sequence ID" value="SFR07286.1"/>
    <property type="molecule type" value="Genomic_DNA"/>
</dbReference>
<evidence type="ECO:0000313" key="2">
    <source>
        <dbReference type="Proteomes" id="UP000199302"/>
    </source>
</evidence>
<proteinExistence type="predicted"/>
<protein>
    <submittedName>
        <fullName evidence="1">Putative baseplate assembly protein</fullName>
    </submittedName>
</protein>
<dbReference type="Proteomes" id="UP000199302">
    <property type="component" value="Unassembled WGS sequence"/>
</dbReference>
<dbReference type="STRING" id="871652.SAMN04515673_104206"/>
<dbReference type="RefSeq" id="WP_092079087.1">
    <property type="nucleotide sequence ID" value="NZ_FOYI01000004.1"/>
</dbReference>
<keyword evidence="2" id="KW-1185">Reference proteome</keyword>
<gene>
    <name evidence="1" type="ORF">SAMN04515673_104206</name>
</gene>
<accession>A0A1I6DPD7</accession>
<name>A0A1I6DPD7_9RHOB</name>
<reference evidence="1 2" key="1">
    <citation type="submission" date="2016-10" db="EMBL/GenBank/DDBJ databases">
        <authorList>
            <person name="de Groot N.N."/>
        </authorList>
    </citation>
    <scope>NUCLEOTIDE SEQUENCE [LARGE SCALE GENOMIC DNA]</scope>
    <source>
        <strain evidence="2">KMM 9023,NRIC 0796,JCM 17311,KCTC 23692</strain>
    </source>
</reference>
<dbReference type="OrthoDB" id="9796131at2"/>
<organism evidence="1 2">
    <name type="scientific">Poseidonocella sedimentorum</name>
    <dbReference type="NCBI Taxonomy" id="871652"/>
    <lineage>
        <taxon>Bacteria</taxon>
        <taxon>Pseudomonadati</taxon>
        <taxon>Pseudomonadota</taxon>
        <taxon>Alphaproteobacteria</taxon>
        <taxon>Rhodobacterales</taxon>
        <taxon>Roseobacteraceae</taxon>
        <taxon>Poseidonocella</taxon>
    </lineage>
</organism>
<sequence length="844" mass="91205">MMYFCCDDRRREATRLSPLNGIDFVEVIDMSAPVEADRQRFVHIHLLKDPAPESYGPDEVVVEGPAGPLDLAGVTTGLGGQTNIVVVELVSAGDFDPHVIRLRRGLLDERPPVEIDPQLAAVAFSFKVECPSDFDCLSPCDCGPEPKQMPEISYLARDTDSFRAAMLDRLATLQPDVPAPHPVDQKMAVIEALSVLADRVAYAQDAGHSEAYITTLQSRISARRLGKLVDYDLDEGQTARLFVHIEARADAAPAGPGFEPVIPVGTALTTRLSGQPLRLPADPEILARAPIVFEALTPLEALFADHNELRFYTWSDQRCALPAGATAATLAGHHPDLAPALFLAFEEVVGPRTGNPADRDRANRPVVRLSEVRAFESPGVPLTDPVTGDEITEIEWMADDALARPLCLSAETDARFGSRFLPHVSVARGNVFLADHGRTVADEDLGTVPAPTRSWAPGRGPRALAEAATRDCTETLCAPEEAERITPRFAPVLAEIPLSFAAPLDPGAGATALLAAPGAPQPALTLEATSGGATRPYTARRDLLGSDATARDVVPEVETNGRATLRFGDDVNGMRPNAGTAFTARYRVGLGPRGNIGADQLAHIRSDVAEIAALRNMTPGTGGRMPESVAEMKRRAPFAFRRQDRAVTRADHDDMARRFTPPEGPIQGSVTDIMHTGSWLTSLMTVDRRGGRPVTPEFETDLRAHMERYRMAGRDLEVEGPIDVGLEIDMTVCVCGDYLRGQVKAAVLARFSNRTLPDGTLGAFHPDRMRFGETVYLSPLIALAQSVEGVRAVSVTRFRRMGDAGSSGLEARKLELGRREIARLDNDPSRPGNGVLRFEMTGGR</sequence>
<evidence type="ECO:0000313" key="1">
    <source>
        <dbReference type="EMBL" id="SFR07286.1"/>
    </source>
</evidence>
<dbReference type="AlphaFoldDB" id="A0A1I6DPD7"/>